<dbReference type="Proteomes" id="UP000183253">
    <property type="component" value="Unassembled WGS sequence"/>
</dbReference>
<dbReference type="OrthoDB" id="9922128at2"/>
<protein>
    <submittedName>
        <fullName evidence="1">Uncharacterized protein</fullName>
    </submittedName>
</protein>
<dbReference type="STRING" id="1033731.SAMN05444145_101452"/>
<reference evidence="1 2" key="1">
    <citation type="submission" date="2016-10" db="EMBL/GenBank/DDBJ databases">
        <authorList>
            <person name="de Groot N.N."/>
        </authorList>
    </citation>
    <scope>NUCLEOTIDE SEQUENCE [LARGE SCALE GENOMIC DNA]</scope>
    <source>
        <strain evidence="1 2">DSM 25383</strain>
    </source>
</reference>
<evidence type="ECO:0000313" key="1">
    <source>
        <dbReference type="EMBL" id="SEA06913.1"/>
    </source>
</evidence>
<evidence type="ECO:0000313" key="2">
    <source>
        <dbReference type="Proteomes" id="UP000183253"/>
    </source>
</evidence>
<organism evidence="1 2">
    <name type="scientific">Alistipes timonensis JC136</name>
    <dbReference type="NCBI Taxonomy" id="1033731"/>
    <lineage>
        <taxon>Bacteria</taxon>
        <taxon>Pseudomonadati</taxon>
        <taxon>Bacteroidota</taxon>
        <taxon>Bacteroidia</taxon>
        <taxon>Bacteroidales</taxon>
        <taxon>Rikenellaceae</taxon>
        <taxon>Alistipes</taxon>
    </lineage>
</organism>
<dbReference type="AlphaFoldDB" id="A0A1H3Y5P5"/>
<keyword evidence="2" id="KW-1185">Reference proteome</keyword>
<proteinExistence type="predicted"/>
<accession>A0A1H3Y5P5</accession>
<name>A0A1H3Y5P5_9BACT</name>
<dbReference type="RefSeq" id="WP_143029334.1">
    <property type="nucleotide sequence ID" value="NZ_CAEG01000004.1"/>
</dbReference>
<sequence length="192" mass="22496">MASFVNAFKWACSAESWAEANRRAEIRIKTEYKRDIRLDDKQRIEKIAIGYIGEFAFKEWCRQNEIEIEYLGEEIGNTPDHGDFSGCNNQVIDVKTQEVFYIPQDDWRCEVTQEQIPRPADIYVFSKMHTTNNGKRTLYIVGWMTKIEFMQNAQFHAKGTILKNRPVHYPKWDVTIAQLQELSSLVPVLKEV</sequence>
<dbReference type="EMBL" id="FNRI01000001">
    <property type="protein sequence ID" value="SEA06913.1"/>
    <property type="molecule type" value="Genomic_DNA"/>
</dbReference>
<gene>
    <name evidence="1" type="ORF">SAMN05444145_101452</name>
</gene>